<evidence type="ECO:0000313" key="5">
    <source>
        <dbReference type="Proteomes" id="UP000570010"/>
    </source>
</evidence>
<feature type="transmembrane region" description="Helical" evidence="1">
    <location>
        <begin position="55"/>
        <end position="74"/>
    </location>
</feature>
<feature type="transmembrane region" description="Helical" evidence="1">
    <location>
        <begin position="114"/>
        <end position="131"/>
    </location>
</feature>
<name>A0A6B3W4N3_9BACI</name>
<feature type="transmembrane region" description="Helical" evidence="1">
    <location>
        <begin position="220"/>
        <end position="239"/>
    </location>
</feature>
<dbReference type="AlphaFoldDB" id="A0A6B3W4N3"/>
<gene>
    <name evidence="3" type="ORF">G4D64_15670</name>
    <name evidence="2" type="ORF">H1Z61_15710</name>
</gene>
<accession>A0A6B3W4N3</accession>
<keyword evidence="4" id="KW-1185">Reference proteome</keyword>
<dbReference type="Proteomes" id="UP000472971">
    <property type="component" value="Unassembled WGS sequence"/>
</dbReference>
<dbReference type="Proteomes" id="UP000570010">
    <property type="component" value="Unassembled WGS sequence"/>
</dbReference>
<feature type="transmembrane region" description="Helical" evidence="1">
    <location>
        <begin position="12"/>
        <end position="34"/>
    </location>
</feature>
<comment type="caution">
    <text evidence="3">The sequence shown here is derived from an EMBL/GenBank/DDBJ whole genome shotgun (WGS) entry which is preliminary data.</text>
</comment>
<evidence type="ECO:0000256" key="1">
    <source>
        <dbReference type="SAM" id="Phobius"/>
    </source>
</evidence>
<evidence type="ECO:0000313" key="4">
    <source>
        <dbReference type="Proteomes" id="UP000472971"/>
    </source>
</evidence>
<dbReference type="PANTHER" id="PTHR37308:SF1">
    <property type="entry name" value="POLYPRENYL-PHOSPHATE TRANSPORTER"/>
    <property type="match status" value="1"/>
</dbReference>
<proteinExistence type="predicted"/>
<reference evidence="3 4" key="1">
    <citation type="submission" date="2020-02" db="EMBL/GenBank/DDBJ databases">
        <title>Bacillus aquiflavi sp. nov., isolated from yellow water of strong flavor Chinese baijiu in Yibin region of China.</title>
        <authorList>
            <person name="Xie J."/>
        </authorList>
    </citation>
    <scope>NUCLEOTIDE SEQUENCE [LARGE SCALE GENOMIC DNA]</scope>
    <source>
        <strain evidence="3 4">3H-10</strain>
    </source>
</reference>
<feature type="transmembrane region" description="Helical" evidence="1">
    <location>
        <begin position="137"/>
        <end position="155"/>
    </location>
</feature>
<keyword evidence="1" id="KW-0812">Transmembrane</keyword>
<protein>
    <submittedName>
        <fullName evidence="3">DUF368 domain-containing protein</fullName>
    </submittedName>
</protein>
<dbReference type="PANTHER" id="PTHR37308">
    <property type="entry name" value="INTEGRAL MEMBRANE PROTEIN"/>
    <property type="match status" value="1"/>
</dbReference>
<dbReference type="InterPro" id="IPR007163">
    <property type="entry name" value="VCA0040-like"/>
</dbReference>
<keyword evidence="1" id="KW-1133">Transmembrane helix</keyword>
<evidence type="ECO:0000313" key="2">
    <source>
        <dbReference type="EMBL" id="MBA4538533.1"/>
    </source>
</evidence>
<dbReference type="Pfam" id="PF04018">
    <property type="entry name" value="VCA0040-like"/>
    <property type="match status" value="1"/>
</dbReference>
<feature type="transmembrane region" description="Helical" evidence="1">
    <location>
        <begin position="86"/>
        <end position="102"/>
    </location>
</feature>
<dbReference type="EMBL" id="JAAIWN010000052">
    <property type="protein sequence ID" value="NEY82896.1"/>
    <property type="molecule type" value="Genomic_DNA"/>
</dbReference>
<keyword evidence="1" id="KW-0472">Membrane</keyword>
<sequence length="270" mass="29295">MFEWKNIFRGMLIGTSDLIPGVSGGTIAVILGIYDRLIEAISGFFTKEWKKHLGFLIPLGIGVGIVFMLLSRVIDWLLTNYPQPTHFFFLGLIIGIIPYLLKEIDFKTNFTAKHYSILIVSAILIGATAFLKPDTQLNIESLTLLTAIGLFFSGWLGSMAMLLPGISGSFILLLIGVYGTAINALKTFNLPILIVIGAGVAVGFIISSKVIRFLLSKFRVVTYAVIIGLVLGSIVVIYPGITADMFLLVLSVLALALGLFTAVTLGKKEH</sequence>
<evidence type="ECO:0000313" key="3">
    <source>
        <dbReference type="EMBL" id="NEY82896.1"/>
    </source>
</evidence>
<dbReference type="RefSeq" id="WP_163243293.1">
    <property type="nucleotide sequence ID" value="NZ_JAAIWN010000052.1"/>
</dbReference>
<feature type="transmembrane region" description="Helical" evidence="1">
    <location>
        <begin position="245"/>
        <end position="265"/>
    </location>
</feature>
<feature type="transmembrane region" description="Helical" evidence="1">
    <location>
        <begin position="188"/>
        <end position="208"/>
    </location>
</feature>
<feature type="transmembrane region" description="Helical" evidence="1">
    <location>
        <begin position="162"/>
        <end position="182"/>
    </location>
</feature>
<organism evidence="3 4">
    <name type="scientific">Bacillus aquiflavi</name>
    <dbReference type="NCBI Taxonomy" id="2672567"/>
    <lineage>
        <taxon>Bacteria</taxon>
        <taxon>Bacillati</taxon>
        <taxon>Bacillota</taxon>
        <taxon>Bacilli</taxon>
        <taxon>Bacillales</taxon>
        <taxon>Bacillaceae</taxon>
        <taxon>Bacillus</taxon>
    </lineage>
</organism>
<reference evidence="2 5" key="2">
    <citation type="submission" date="2020-07" db="EMBL/GenBank/DDBJ databases">
        <authorList>
            <person name="Feng H."/>
        </authorList>
    </citation>
    <scope>NUCLEOTIDE SEQUENCE [LARGE SCALE GENOMIC DNA]</scope>
    <source>
        <strain evidence="5">s-12</strain>
        <strain evidence="2">S-12</strain>
    </source>
</reference>
<dbReference type="EMBL" id="JACEIO010000050">
    <property type="protein sequence ID" value="MBA4538533.1"/>
    <property type="molecule type" value="Genomic_DNA"/>
</dbReference>